<evidence type="ECO:0000313" key="4">
    <source>
        <dbReference type="Proteomes" id="UP000814176"/>
    </source>
</evidence>
<evidence type="ECO:0000256" key="1">
    <source>
        <dbReference type="SAM" id="MobiDB-lite"/>
    </source>
</evidence>
<dbReference type="InterPro" id="IPR057678">
    <property type="entry name" value="DUF7918"/>
</dbReference>
<accession>A0ABQ8K8F5</accession>
<dbReference type="GeneID" id="72009129"/>
<gene>
    <name evidence="3" type="ORF">C8Q71DRAFT_875742</name>
</gene>
<dbReference type="Proteomes" id="UP000814176">
    <property type="component" value="Unassembled WGS sequence"/>
</dbReference>
<feature type="domain" description="DUF7918" evidence="2">
    <location>
        <begin position="16"/>
        <end position="223"/>
    </location>
</feature>
<proteinExistence type="predicted"/>
<reference evidence="3 4" key="1">
    <citation type="journal article" date="2021" name="Environ. Microbiol.">
        <title>Gene family expansions and transcriptome signatures uncover fungal adaptations to wood decay.</title>
        <authorList>
            <person name="Hage H."/>
            <person name="Miyauchi S."/>
            <person name="Viragh M."/>
            <person name="Drula E."/>
            <person name="Min B."/>
            <person name="Chaduli D."/>
            <person name="Navarro D."/>
            <person name="Favel A."/>
            <person name="Norest M."/>
            <person name="Lesage-Meessen L."/>
            <person name="Balint B."/>
            <person name="Merenyi Z."/>
            <person name="de Eugenio L."/>
            <person name="Morin E."/>
            <person name="Martinez A.T."/>
            <person name="Baldrian P."/>
            <person name="Stursova M."/>
            <person name="Martinez M.J."/>
            <person name="Novotny C."/>
            <person name="Magnuson J.K."/>
            <person name="Spatafora J.W."/>
            <person name="Maurice S."/>
            <person name="Pangilinan J."/>
            <person name="Andreopoulos W."/>
            <person name="LaButti K."/>
            <person name="Hundley H."/>
            <person name="Na H."/>
            <person name="Kuo A."/>
            <person name="Barry K."/>
            <person name="Lipzen A."/>
            <person name="Henrissat B."/>
            <person name="Riley R."/>
            <person name="Ahrendt S."/>
            <person name="Nagy L.G."/>
            <person name="Grigoriev I.V."/>
            <person name="Martin F."/>
            <person name="Rosso M.N."/>
        </authorList>
    </citation>
    <scope>NUCLEOTIDE SEQUENCE [LARGE SCALE GENOMIC DNA]</scope>
    <source>
        <strain evidence="3 4">CIRM-BRFM 1785</strain>
    </source>
</reference>
<dbReference type="PANTHER" id="PTHR36223">
    <property type="entry name" value="BETA-LACTAMASE-TYPE TRANSPEPTIDASE FOLD DOMAIN CONTAINING PROTEIN"/>
    <property type="match status" value="1"/>
</dbReference>
<dbReference type="PANTHER" id="PTHR36223:SF1">
    <property type="entry name" value="TRANSCRIPTION ELONGATION FACTOR EAF N-TERMINAL DOMAIN-CONTAINING PROTEIN"/>
    <property type="match status" value="1"/>
</dbReference>
<dbReference type="RefSeq" id="XP_047775985.1">
    <property type="nucleotide sequence ID" value="XM_047928397.1"/>
</dbReference>
<feature type="region of interest" description="Disordered" evidence="1">
    <location>
        <begin position="305"/>
        <end position="362"/>
    </location>
</feature>
<protein>
    <recommendedName>
        <fullName evidence="2">DUF7918 domain-containing protein</fullName>
    </recommendedName>
</protein>
<evidence type="ECO:0000259" key="2">
    <source>
        <dbReference type="Pfam" id="PF25534"/>
    </source>
</evidence>
<feature type="region of interest" description="Disordered" evidence="1">
    <location>
        <begin position="225"/>
        <end position="276"/>
    </location>
</feature>
<comment type="caution">
    <text evidence="3">The sequence shown here is derived from an EMBL/GenBank/DDBJ whole genome shotgun (WGS) entry which is preliminary data.</text>
</comment>
<organism evidence="3 4">
    <name type="scientific">Rhodofomes roseus</name>
    <dbReference type="NCBI Taxonomy" id="34475"/>
    <lineage>
        <taxon>Eukaryota</taxon>
        <taxon>Fungi</taxon>
        <taxon>Dikarya</taxon>
        <taxon>Basidiomycota</taxon>
        <taxon>Agaricomycotina</taxon>
        <taxon>Agaricomycetes</taxon>
        <taxon>Polyporales</taxon>
        <taxon>Rhodofomes</taxon>
    </lineage>
</organism>
<sequence length="362" mass="40275">MQKGKFRVYIKSADRGRLPEYEVDPVDDKTVACYIPSEIGKNFEICWRANTRGERYQTSVICYVDGIGAGANRCMPGKVKSSRWGVRVFADQRRPFKFATLAMTGADATFSQVAETLIRFADDDNAPMGSDKLGAIEVTLSHEIETGQEPVRNTSHKLVDQMVHERSKKMGLHCVSLDEARPCRLISTQKCSKLVDKSVPFYARFIFRYRSEDFLRAEGIIPEDEGAAAHAQPEAVAGRKRTSRPLPDDMEAGPSRKRAKIAVPRPPQTDVHPSMAQHGKDEDIAALQRQLDSVKGQAQAIQKQLEAMKRPGSGSSPRVKTERQTLDAGARRKLTHNAVKREKLPIRLGSSGDVIDLTLDDD</sequence>
<dbReference type="Pfam" id="PF25534">
    <property type="entry name" value="DUF7918"/>
    <property type="match status" value="1"/>
</dbReference>
<evidence type="ECO:0000313" key="3">
    <source>
        <dbReference type="EMBL" id="KAH9833219.1"/>
    </source>
</evidence>
<keyword evidence="4" id="KW-1185">Reference proteome</keyword>
<name>A0ABQ8K8F5_9APHY</name>
<dbReference type="EMBL" id="JADCUA010000019">
    <property type="protein sequence ID" value="KAH9833219.1"/>
    <property type="molecule type" value="Genomic_DNA"/>
</dbReference>